<evidence type="ECO:0000313" key="2">
    <source>
        <dbReference type="EMBL" id="TXD37153.1"/>
    </source>
</evidence>
<comment type="caution">
    <text evidence="2">The sequence shown here is derived from an EMBL/GenBank/DDBJ whole genome shotgun (WGS) entry which is preliminary data.</text>
</comment>
<dbReference type="AlphaFoldDB" id="A0A5C6XEA7"/>
<name>A0A5C6XEA7_9DELT</name>
<evidence type="ECO:0008006" key="4">
    <source>
        <dbReference type="Google" id="ProtNLM"/>
    </source>
</evidence>
<keyword evidence="3" id="KW-1185">Reference proteome</keyword>
<dbReference type="OrthoDB" id="581516at2"/>
<sequence>MHTLILALYENKERANDTIDELKDAGIKGLHIDHIASPGTDHSGIFKGLFSGREDSQKDARESLEKLTERGISETEARRYASGVRQGYDLLIVDLDDDTLAHSARQIMDRRAYAGHPTSRQKLGQKHTGGIIESATSEGISTSSLHDEHPSRTDRPASGVTSAQSSPHIPHSSEVTSGTQSTTHEPRLAGSSTVAGTAERPAARNDVSRFDSSFREHYQRNFADSRYAYEDFALAYRYGVALAEEPRYENNTWDQVEPMAHQSWETRETGPWPLFRDAIRFGWNRIRGEHQSEPLPPRL</sequence>
<evidence type="ECO:0000256" key="1">
    <source>
        <dbReference type="SAM" id="MobiDB-lite"/>
    </source>
</evidence>
<reference evidence="2 3" key="1">
    <citation type="submission" date="2019-08" db="EMBL/GenBank/DDBJ databases">
        <title>Bradymonadales sp. TMQ4.</title>
        <authorList>
            <person name="Liang Q."/>
        </authorList>
    </citation>
    <scope>NUCLEOTIDE SEQUENCE [LARGE SCALE GENOMIC DNA]</scope>
    <source>
        <strain evidence="2 3">TMQ4</strain>
    </source>
</reference>
<feature type="region of interest" description="Disordered" evidence="1">
    <location>
        <begin position="139"/>
        <end position="205"/>
    </location>
</feature>
<feature type="compositionally biased region" description="Polar residues" evidence="1">
    <location>
        <begin position="159"/>
        <end position="183"/>
    </location>
</feature>
<protein>
    <recommendedName>
        <fullName evidence="4">General stress protein 17M-like domain-containing protein</fullName>
    </recommendedName>
</protein>
<feature type="compositionally biased region" description="Basic and acidic residues" evidence="1">
    <location>
        <begin position="145"/>
        <end position="155"/>
    </location>
</feature>
<evidence type="ECO:0000313" key="3">
    <source>
        <dbReference type="Proteomes" id="UP000321412"/>
    </source>
</evidence>
<dbReference type="RefSeq" id="WP_146981364.1">
    <property type="nucleotide sequence ID" value="NZ_VOSM01000004.1"/>
</dbReference>
<dbReference type="EMBL" id="VOSM01000004">
    <property type="protein sequence ID" value="TXD37153.1"/>
    <property type="molecule type" value="Genomic_DNA"/>
</dbReference>
<dbReference type="Proteomes" id="UP000321412">
    <property type="component" value="Unassembled WGS sequence"/>
</dbReference>
<accession>A0A5C6XEA7</accession>
<proteinExistence type="predicted"/>
<gene>
    <name evidence="2" type="ORF">FRC98_10495</name>
</gene>
<organism evidence="2 3">
    <name type="scientific">Lujinxingia vulgaris</name>
    <dbReference type="NCBI Taxonomy" id="2600176"/>
    <lineage>
        <taxon>Bacteria</taxon>
        <taxon>Deltaproteobacteria</taxon>
        <taxon>Bradymonadales</taxon>
        <taxon>Lujinxingiaceae</taxon>
        <taxon>Lujinxingia</taxon>
    </lineage>
</organism>